<feature type="compositionally biased region" description="Pro residues" evidence="2">
    <location>
        <begin position="201"/>
        <end position="210"/>
    </location>
</feature>
<dbReference type="PROSITE" id="PS00108">
    <property type="entry name" value="PROTEIN_KINASE_ST"/>
    <property type="match status" value="1"/>
</dbReference>
<dbReference type="OrthoDB" id="10252171at2759"/>
<dbReference type="SUPFAM" id="SSF160443">
    <property type="entry name" value="SMR domain-like"/>
    <property type="match status" value="1"/>
</dbReference>
<dbReference type="Gene3D" id="2.30.29.30">
    <property type="entry name" value="Pleckstrin-homology domain (PH domain)/Phosphotyrosine-binding domain (PTB)"/>
    <property type="match status" value="1"/>
</dbReference>
<dbReference type="SUPFAM" id="SSF56112">
    <property type="entry name" value="Protein kinase-like (PK-like)"/>
    <property type="match status" value="1"/>
</dbReference>
<dbReference type="Proteomes" id="UP000559027">
    <property type="component" value="Unassembled WGS sequence"/>
</dbReference>
<reference evidence="5 6" key="1">
    <citation type="journal article" date="2020" name="ISME J.">
        <title>Uncovering the hidden diversity of litter-decomposition mechanisms in mushroom-forming fungi.</title>
        <authorList>
            <person name="Floudas D."/>
            <person name="Bentzer J."/>
            <person name="Ahren D."/>
            <person name="Johansson T."/>
            <person name="Persson P."/>
            <person name="Tunlid A."/>
        </authorList>
    </citation>
    <scope>NUCLEOTIDE SEQUENCE [LARGE SCALE GENOMIC DNA]</scope>
    <source>
        <strain evidence="5 6">CBS 146.42</strain>
    </source>
</reference>
<feature type="compositionally biased region" description="Polar residues" evidence="2">
    <location>
        <begin position="156"/>
        <end position="167"/>
    </location>
</feature>
<gene>
    <name evidence="5" type="ORF">D9756_007706</name>
</gene>
<evidence type="ECO:0000259" key="4">
    <source>
        <dbReference type="PROSITE" id="PS50828"/>
    </source>
</evidence>
<proteinExistence type="predicted"/>
<dbReference type="InterPro" id="IPR036063">
    <property type="entry name" value="Smr_dom_sf"/>
</dbReference>
<name>A0A8H5D2K2_9AGAR</name>
<keyword evidence="1" id="KW-0175">Coiled coil</keyword>
<organism evidence="5 6">
    <name type="scientific">Leucocoprinus leucothites</name>
    <dbReference type="NCBI Taxonomy" id="201217"/>
    <lineage>
        <taxon>Eukaryota</taxon>
        <taxon>Fungi</taxon>
        <taxon>Dikarya</taxon>
        <taxon>Basidiomycota</taxon>
        <taxon>Agaricomycotina</taxon>
        <taxon>Agaricomycetes</taxon>
        <taxon>Agaricomycetidae</taxon>
        <taxon>Agaricales</taxon>
        <taxon>Agaricineae</taxon>
        <taxon>Agaricaceae</taxon>
        <taxon>Leucocoprinus</taxon>
    </lineage>
</organism>
<feature type="region of interest" description="Disordered" evidence="2">
    <location>
        <begin position="349"/>
        <end position="411"/>
    </location>
</feature>
<dbReference type="GO" id="GO:0004674">
    <property type="term" value="F:protein serine/threonine kinase activity"/>
    <property type="evidence" value="ECO:0007669"/>
    <property type="project" value="TreeGrafter"/>
</dbReference>
<feature type="region of interest" description="Disordered" evidence="2">
    <location>
        <begin position="107"/>
        <end position="268"/>
    </location>
</feature>
<feature type="compositionally biased region" description="Low complexity" evidence="2">
    <location>
        <begin position="390"/>
        <end position="403"/>
    </location>
</feature>
<feature type="domain" description="Smr" evidence="4">
    <location>
        <begin position="570"/>
        <end position="633"/>
    </location>
</feature>
<evidence type="ECO:0000313" key="6">
    <source>
        <dbReference type="Proteomes" id="UP000559027"/>
    </source>
</evidence>
<dbReference type="Gene3D" id="3.30.1370.110">
    <property type="match status" value="1"/>
</dbReference>
<feature type="coiled-coil region" evidence="1">
    <location>
        <begin position="496"/>
        <end position="552"/>
    </location>
</feature>
<protein>
    <submittedName>
        <fullName evidence="5">Uncharacterized protein</fullName>
    </submittedName>
</protein>
<evidence type="ECO:0000256" key="2">
    <source>
        <dbReference type="SAM" id="MobiDB-lite"/>
    </source>
</evidence>
<dbReference type="InterPro" id="IPR011993">
    <property type="entry name" value="PH-like_dom_sf"/>
</dbReference>
<dbReference type="EMBL" id="JAACJO010000012">
    <property type="protein sequence ID" value="KAF5351939.1"/>
    <property type="molecule type" value="Genomic_DNA"/>
</dbReference>
<dbReference type="Pfam" id="PF00069">
    <property type="entry name" value="Pkinase"/>
    <property type="match status" value="1"/>
</dbReference>
<dbReference type="PROSITE" id="PS50828">
    <property type="entry name" value="SMR"/>
    <property type="match status" value="1"/>
</dbReference>
<evidence type="ECO:0000313" key="5">
    <source>
        <dbReference type="EMBL" id="KAF5351939.1"/>
    </source>
</evidence>
<dbReference type="Gene3D" id="1.10.510.10">
    <property type="entry name" value="Transferase(Phosphotransferase) domain 1"/>
    <property type="match status" value="1"/>
</dbReference>
<dbReference type="Pfam" id="PF01713">
    <property type="entry name" value="Smr"/>
    <property type="match status" value="1"/>
</dbReference>
<accession>A0A8H5D2K2</accession>
<comment type="caution">
    <text evidence="5">The sequence shown here is derived from an EMBL/GenBank/DDBJ whole genome shotgun (WGS) entry which is preliminary data.</text>
</comment>
<dbReference type="SMART" id="SM00220">
    <property type="entry name" value="S_TKc"/>
    <property type="match status" value="1"/>
</dbReference>
<feature type="compositionally biased region" description="Low complexity" evidence="2">
    <location>
        <begin position="243"/>
        <end position="252"/>
    </location>
</feature>
<dbReference type="PROSITE" id="PS50011">
    <property type="entry name" value="PROTEIN_KINASE_DOM"/>
    <property type="match status" value="1"/>
</dbReference>
<dbReference type="SMART" id="SM00463">
    <property type="entry name" value="SMR"/>
    <property type="match status" value="1"/>
</dbReference>
<feature type="compositionally biased region" description="Basic residues" evidence="2">
    <location>
        <begin position="112"/>
        <end position="123"/>
    </location>
</feature>
<sequence length="1472" mass="162869">MDVALSLATGLGLRVSLIRLTSPMSSIAPAVLGLWEGILVHQLSFHPSPSSPSSPLDHYLAFGLRLIIDFLIAGHWSRVKMVGLWAAIGAVVSESLLPSLAENIGANMKSPSSRRAREKRSRYSRSAPSHVPSHIRVYQEPEESPPPLPVRAPRPQTSTPVQPTIQIDTGAGRPDDQAFMSPDFPPPTPPSFFLHAEAEPSPFPDSPTSPPKQTTTTIVSQVPTRPASALAFYESEKPSPSEPLAGPSSRPSLLPPTPPDSTLRERTMDSRVDRLSTIDEITSRSEHVSEDIEQEPVEGEENYILVSHNGGAPLPIPNATSHYIRAEDGTPMASTVPSVAPPAIPLPVPPIPVRSQTPSDGGDELRTPGQHLYEFGDSDPDELRTPPVLRPRTSQSATAASTPGGAGRGERALSPLMLDSQSIAPDQESIPVPGTTLSSYSILQPPVAPRPLGPLLDIFSGSAPHEANQDLEELRSPSDASDAESVLSARIPAKLLDHAEDIRKQAIEEGKELERLKHELHKARVERRARDALFLRGDIKDAEERMRKLHERAARRFYAGRNHLQKPNTIDVHGLKPEEALQKTEQAFRELLKNGQTTLNVIVGKGLHSKNGVPVVKNHIAEVMRKDMPGIQPGNVDYLVYTPPTPLYQQCVSLRARLLLVRGFGSYFALAANGSIDSSQFKEPVTQLWDVFSLGISLCYIFDLLPAEGGFSKINHSIYNPLVYDIDPDREKKSATALFAMEIGSPKFLRAIPKCQLFTADEIWDRGSTEGLIKAVGTVNAIIDHLPTSAFHAPPCPQINTSNILSEKPSADGILSDCSGRDALDQSTGGAHDHQPDFNEHLTLDDLYARVVDWKGLHLEDFGTFLSSNFLTTTRSNQDRTYHAFLFEKIVLFCQDVRVPHGRLVNSRTRTAPMVPRKQTLRLKGRIYLANVTTVLPLQPRSLAALGTTTRYPLTIWWNGNSSYEHITLKFHDQEQRHTWESQINSLSTESRLRDAIIKTTMPALSGLSEWRHSSGLILPRASTKARATDGCCLASRTTSWPQLTSRRPAASESYLVARSLMSDIIKDSNQRSLLAALQGGEAQCIVDFLNVVLHEHGALETDTGKYMLKLLSKLARSACVFPRCYELKDVEVELTKPQDGGGFADIYKGKCGKEPICLKVVRVFRRQDNSKLLSAHVKELTLWAHLEHENILPFYGAYHLNDSPERICIVSPWMQNGDLSNYLEKFSGKPRIPLVYDIVSGLSYLHQSKIIHGDLKAKNVLVSDSGRALLADFGLSHVALSTGLITTRISQGTMRWTAPELLADESEDYIPPTENSDVWSLGCLLYEIFTRKLPFHQYSNEFRILTAIVKSREIPLRPMSDNDSLDLINDHIWALMQRCWNYDPWDRPSCPDIKAFFAEFEGLHERLPIEHARTAGSDGTSFWKAVKAKSDPQVDYTQTVQILLRLRRIGSTNSSLTGDKLISEAQPDSRV</sequence>
<dbReference type="Pfam" id="PF15411">
    <property type="entry name" value="PH_10"/>
    <property type="match status" value="1"/>
</dbReference>
<feature type="domain" description="Protein kinase" evidence="3">
    <location>
        <begin position="1133"/>
        <end position="1408"/>
    </location>
</feature>
<evidence type="ECO:0000256" key="1">
    <source>
        <dbReference type="SAM" id="Coils"/>
    </source>
</evidence>
<dbReference type="InterPro" id="IPR002625">
    <property type="entry name" value="Smr_dom"/>
</dbReference>
<dbReference type="InterPro" id="IPR008271">
    <property type="entry name" value="Ser/Thr_kinase_AS"/>
</dbReference>
<dbReference type="GO" id="GO:0005524">
    <property type="term" value="F:ATP binding"/>
    <property type="evidence" value="ECO:0007669"/>
    <property type="project" value="InterPro"/>
</dbReference>
<dbReference type="SUPFAM" id="SSF50729">
    <property type="entry name" value="PH domain-like"/>
    <property type="match status" value="1"/>
</dbReference>
<dbReference type="InterPro" id="IPR011009">
    <property type="entry name" value="Kinase-like_dom_sf"/>
</dbReference>
<keyword evidence="6" id="KW-1185">Reference proteome</keyword>
<evidence type="ECO:0000259" key="3">
    <source>
        <dbReference type="PROSITE" id="PS50011"/>
    </source>
</evidence>
<dbReference type="InterPro" id="IPR000719">
    <property type="entry name" value="Prot_kinase_dom"/>
</dbReference>
<dbReference type="PANTHER" id="PTHR44329">
    <property type="entry name" value="SERINE/THREONINE-PROTEIN KINASE TNNI3K-RELATED"/>
    <property type="match status" value="1"/>
</dbReference>
<dbReference type="InterPro" id="IPR051681">
    <property type="entry name" value="Ser/Thr_Kinases-Pseudokinases"/>
</dbReference>